<accession>A0A4S4LIS1</accession>
<keyword evidence="2" id="KW-0812">Transmembrane</keyword>
<dbReference type="OrthoDB" id="3259540at2759"/>
<reference evidence="3 4" key="1">
    <citation type="submission" date="2019-02" db="EMBL/GenBank/DDBJ databases">
        <title>Genome sequencing of the rare red list fungi Phellinidium pouzarii.</title>
        <authorList>
            <person name="Buettner E."/>
            <person name="Kellner H."/>
        </authorList>
    </citation>
    <scope>NUCLEOTIDE SEQUENCE [LARGE SCALE GENOMIC DNA]</scope>
    <source>
        <strain evidence="3 4">DSM 108285</strain>
    </source>
</reference>
<evidence type="ECO:0000313" key="3">
    <source>
        <dbReference type="EMBL" id="THH11932.1"/>
    </source>
</evidence>
<organism evidence="3 4">
    <name type="scientific">Phellinidium pouzarii</name>
    <dbReference type="NCBI Taxonomy" id="167371"/>
    <lineage>
        <taxon>Eukaryota</taxon>
        <taxon>Fungi</taxon>
        <taxon>Dikarya</taxon>
        <taxon>Basidiomycota</taxon>
        <taxon>Agaricomycotina</taxon>
        <taxon>Agaricomycetes</taxon>
        <taxon>Hymenochaetales</taxon>
        <taxon>Hymenochaetaceae</taxon>
        <taxon>Phellinidium</taxon>
    </lineage>
</organism>
<name>A0A4S4LIS1_9AGAM</name>
<evidence type="ECO:0000256" key="2">
    <source>
        <dbReference type="SAM" id="Phobius"/>
    </source>
</evidence>
<keyword evidence="4" id="KW-1185">Reference proteome</keyword>
<dbReference type="EMBL" id="SGPK01000006">
    <property type="protein sequence ID" value="THH11932.1"/>
    <property type="molecule type" value="Genomic_DNA"/>
</dbReference>
<feature type="region of interest" description="Disordered" evidence="1">
    <location>
        <begin position="1"/>
        <end position="36"/>
    </location>
</feature>
<feature type="transmembrane region" description="Helical" evidence="2">
    <location>
        <begin position="89"/>
        <end position="112"/>
    </location>
</feature>
<comment type="caution">
    <text evidence="3">The sequence shown here is derived from an EMBL/GenBank/DDBJ whole genome shotgun (WGS) entry which is preliminary data.</text>
</comment>
<evidence type="ECO:0000256" key="1">
    <source>
        <dbReference type="SAM" id="MobiDB-lite"/>
    </source>
</evidence>
<sequence length="117" mass="12655">MVTTKPDSPPPAYSTIPSIPSPVQQSESSPHSLSGSASIPYVTGPFHHQQGTTYGPTPILQQQGCLLPYYDPRSPYSMEQAASRARWRFIGALAWAVGIWIAFGIVTGGIVIDIRRS</sequence>
<evidence type="ECO:0000313" key="4">
    <source>
        <dbReference type="Proteomes" id="UP000308199"/>
    </source>
</evidence>
<gene>
    <name evidence="3" type="ORF">EW145_g339</name>
</gene>
<feature type="compositionally biased region" description="Polar residues" evidence="1">
    <location>
        <begin position="15"/>
        <end position="36"/>
    </location>
</feature>
<proteinExistence type="predicted"/>
<dbReference type="AlphaFoldDB" id="A0A4S4LIS1"/>
<dbReference type="Proteomes" id="UP000308199">
    <property type="component" value="Unassembled WGS sequence"/>
</dbReference>
<keyword evidence="2" id="KW-0472">Membrane</keyword>
<protein>
    <submittedName>
        <fullName evidence="3">Uncharacterized protein</fullName>
    </submittedName>
</protein>
<keyword evidence="2" id="KW-1133">Transmembrane helix</keyword>